<feature type="domain" description="BTB" evidence="7">
    <location>
        <begin position="158"/>
        <end position="226"/>
    </location>
</feature>
<evidence type="ECO:0000256" key="1">
    <source>
        <dbReference type="ARBA" id="ARBA00004906"/>
    </source>
</evidence>
<dbReference type="GO" id="GO:0008270">
    <property type="term" value="F:zinc ion binding"/>
    <property type="evidence" value="ECO:0007669"/>
    <property type="project" value="UniProtKB-KW"/>
</dbReference>
<keyword evidence="11" id="KW-1185">Reference proteome</keyword>
<sequence>MANTSDSGRALCPLPLPQPRAALRTTGSFKVSPTKSRFSTDADRSEDSFSFPVPAPDSQHTQASDIAKQHRVWGAYPAITDNSLLPNPQSTISRSATSEGPPFSPPPVPPPFPSSTSRKPWQALSATRCRGSRSCGGSFISNHALNTWDQVFFEATNADLTVCTDDGSQIHVHSMVLMASSPVFKFYLQKEVRKSRFPAIDIFGVPFHAVRCFLRYLYSSRCERSDMEECALHLVVLAHTYMVPALKQTCTVHFEQGLLNTDNVVDVLQVARLCDAPRLYLLCLKRTTSDFKAVVRTDGWRAMKHSDPALEQELIEAVIRASMRKQEKTTRLEEDQVYGQLHDAMEALTHICRDGCRSIGRSDKSLNRGSTNCSFPACKRLQSLVRHFADCKLKVAGGCVHCKRMWQLLELHSRMCTTSDSCKVPLCGHFKDVAKQQASQKVELRWKMLVQRVKLAKRVVDTLSVAAIAQQLERPPI</sequence>
<dbReference type="InterPro" id="IPR011333">
    <property type="entry name" value="SKP1/BTB/POZ_sf"/>
</dbReference>
<dbReference type="InterPro" id="IPR000210">
    <property type="entry name" value="BTB/POZ_dom"/>
</dbReference>
<dbReference type="OrthoDB" id="6359816at2759"/>
<evidence type="ECO:0000259" key="7">
    <source>
        <dbReference type="PROSITE" id="PS50097"/>
    </source>
</evidence>
<feature type="compositionally biased region" description="Polar residues" evidence="6">
    <location>
        <begin position="84"/>
        <end position="98"/>
    </location>
</feature>
<dbReference type="Gramene" id="Pp3c24_17930V3.3">
    <property type="protein sequence ID" value="Pp3c24_17930V3.3"/>
    <property type="gene ID" value="Pp3c24_17930"/>
</dbReference>
<dbReference type="GeneID" id="112276593"/>
<evidence type="ECO:0000256" key="3">
    <source>
        <dbReference type="ARBA" id="ARBA00022771"/>
    </source>
</evidence>
<evidence type="ECO:0000256" key="5">
    <source>
        <dbReference type="ARBA" id="ARBA00022833"/>
    </source>
</evidence>
<dbReference type="EnsemblPlants" id="Pp3c24_17930V3.3">
    <property type="protein sequence ID" value="Pp3c24_17930V3.3"/>
    <property type="gene ID" value="Pp3c24_17930"/>
</dbReference>
<dbReference type="EMBL" id="ABEU02000024">
    <property type="protein sequence ID" value="PNR28629.1"/>
    <property type="molecule type" value="Genomic_DNA"/>
</dbReference>
<dbReference type="Gramene" id="Pp3c24_17930V3.2">
    <property type="protein sequence ID" value="Pp3c24_17930V3.2"/>
    <property type="gene ID" value="Pp3c24_17930"/>
</dbReference>
<keyword evidence="5" id="KW-0862">Zinc</keyword>
<dbReference type="PROSITE" id="PS50134">
    <property type="entry name" value="ZF_TAZ"/>
    <property type="match status" value="1"/>
</dbReference>
<keyword evidence="2" id="KW-0479">Metal-binding</keyword>
<dbReference type="Gramene" id="Pp3c24_17930V3.1">
    <property type="protein sequence ID" value="Pp3c24_17930V3.1"/>
    <property type="gene ID" value="Pp3c24_17930"/>
</dbReference>
<feature type="domain" description="TAZ-type" evidence="8">
    <location>
        <begin position="334"/>
        <end position="430"/>
    </location>
</feature>
<dbReference type="SUPFAM" id="SSF57933">
    <property type="entry name" value="TAZ domain"/>
    <property type="match status" value="1"/>
</dbReference>
<dbReference type="GO" id="GO:0042542">
    <property type="term" value="P:response to hydrogen peroxide"/>
    <property type="evidence" value="ECO:0007669"/>
    <property type="project" value="UniProtKB-ARBA"/>
</dbReference>
<evidence type="ECO:0008006" key="12">
    <source>
        <dbReference type="Google" id="ProtNLM"/>
    </source>
</evidence>
<accession>A0A2K1IH75</accession>
<keyword evidence="4" id="KW-0833">Ubl conjugation pathway</keyword>
<dbReference type="Gramene" id="Pp3c24_17930V3.4">
    <property type="protein sequence ID" value="Pp3c24_17930V3.4"/>
    <property type="gene ID" value="Pp3c24_17930"/>
</dbReference>
<dbReference type="OMA" id="KWNILAR"/>
<dbReference type="EnsemblPlants" id="Pp3c24_17930V3.1">
    <property type="protein sequence ID" value="Pp3c24_17930V3.1"/>
    <property type="gene ID" value="Pp3c24_17930"/>
</dbReference>
<dbReference type="SMART" id="SM00225">
    <property type="entry name" value="BTB"/>
    <property type="match status" value="1"/>
</dbReference>
<feature type="compositionally biased region" description="Basic and acidic residues" evidence="6">
    <location>
        <begin position="38"/>
        <end position="47"/>
    </location>
</feature>
<dbReference type="FunFam" id="1.25.40.420:FF:000012">
    <property type="entry name" value="BTB/POZ and TAZ domain-containing protein 2"/>
    <property type="match status" value="1"/>
</dbReference>
<dbReference type="Pfam" id="PF00651">
    <property type="entry name" value="BTB"/>
    <property type="match status" value="1"/>
</dbReference>
<dbReference type="Pfam" id="PF02135">
    <property type="entry name" value="zf-TAZ"/>
    <property type="match status" value="1"/>
</dbReference>
<dbReference type="Gene3D" id="3.30.710.10">
    <property type="entry name" value="Potassium Channel Kv1.1, Chain A"/>
    <property type="match status" value="1"/>
</dbReference>
<feature type="region of interest" description="Disordered" evidence="6">
    <location>
        <begin position="84"/>
        <end position="119"/>
    </location>
</feature>
<dbReference type="GO" id="GO:0009725">
    <property type="term" value="P:response to hormone"/>
    <property type="evidence" value="ECO:0007669"/>
    <property type="project" value="UniProtKB-ARBA"/>
</dbReference>
<evidence type="ECO:0000259" key="8">
    <source>
        <dbReference type="PROSITE" id="PS50134"/>
    </source>
</evidence>
<reference evidence="9 11" key="2">
    <citation type="journal article" date="2018" name="Plant J.">
        <title>The Physcomitrella patens chromosome-scale assembly reveals moss genome structure and evolution.</title>
        <authorList>
            <person name="Lang D."/>
            <person name="Ullrich K.K."/>
            <person name="Murat F."/>
            <person name="Fuchs J."/>
            <person name="Jenkins J."/>
            <person name="Haas F.B."/>
            <person name="Piednoel M."/>
            <person name="Gundlach H."/>
            <person name="Van Bel M."/>
            <person name="Meyberg R."/>
            <person name="Vives C."/>
            <person name="Morata J."/>
            <person name="Symeonidi A."/>
            <person name="Hiss M."/>
            <person name="Muchero W."/>
            <person name="Kamisugi Y."/>
            <person name="Saleh O."/>
            <person name="Blanc G."/>
            <person name="Decker E.L."/>
            <person name="van Gessel N."/>
            <person name="Grimwood J."/>
            <person name="Hayes R.D."/>
            <person name="Graham S.W."/>
            <person name="Gunter L.E."/>
            <person name="McDaniel S.F."/>
            <person name="Hoernstein S.N.W."/>
            <person name="Larsson A."/>
            <person name="Li F.W."/>
            <person name="Perroud P.F."/>
            <person name="Phillips J."/>
            <person name="Ranjan P."/>
            <person name="Rokshar D.S."/>
            <person name="Rothfels C.J."/>
            <person name="Schneider L."/>
            <person name="Shu S."/>
            <person name="Stevenson D.W."/>
            <person name="Thummler F."/>
            <person name="Tillich M."/>
            <person name="Villarreal Aguilar J.C."/>
            <person name="Widiez T."/>
            <person name="Wong G.K."/>
            <person name="Wymore A."/>
            <person name="Zhang Y."/>
            <person name="Zimmer A.D."/>
            <person name="Quatrano R.S."/>
            <person name="Mayer K.F.X."/>
            <person name="Goodstein D."/>
            <person name="Casacuberta J.M."/>
            <person name="Vandepoele K."/>
            <person name="Reski R."/>
            <person name="Cuming A.C."/>
            <person name="Tuskan G.A."/>
            <person name="Maumus F."/>
            <person name="Salse J."/>
            <person name="Schmutz J."/>
            <person name="Rensing S.A."/>
        </authorList>
    </citation>
    <scope>NUCLEOTIDE SEQUENCE [LARGE SCALE GENOMIC DNA]</scope>
    <source>
        <strain evidence="10 11">cv. Gransden 2004</strain>
    </source>
</reference>
<protein>
    <recommendedName>
        <fullName evidence="12">BTB domain-containing protein</fullName>
    </recommendedName>
</protein>
<dbReference type="GO" id="GO:0005516">
    <property type="term" value="F:calmodulin binding"/>
    <property type="evidence" value="ECO:0007669"/>
    <property type="project" value="UniProtKB-ARBA"/>
</dbReference>
<feature type="compositionally biased region" description="Polar residues" evidence="6">
    <location>
        <begin position="25"/>
        <end position="37"/>
    </location>
</feature>
<reference evidence="10" key="3">
    <citation type="submission" date="2020-12" db="UniProtKB">
        <authorList>
            <consortium name="EnsemblPlants"/>
        </authorList>
    </citation>
    <scope>IDENTIFICATION</scope>
</reference>
<dbReference type="FunCoup" id="A0A2K1IH75">
    <property type="interactions" value="8"/>
</dbReference>
<proteinExistence type="predicted"/>
<dbReference type="GO" id="GO:0009751">
    <property type="term" value="P:response to salicylic acid"/>
    <property type="evidence" value="ECO:0007669"/>
    <property type="project" value="UniProtKB-ARBA"/>
</dbReference>
<dbReference type="GO" id="GO:0006355">
    <property type="term" value="P:regulation of DNA-templated transcription"/>
    <property type="evidence" value="ECO:0007669"/>
    <property type="project" value="UniProtKB-ARBA"/>
</dbReference>
<reference evidence="9 11" key="1">
    <citation type="journal article" date="2008" name="Science">
        <title>The Physcomitrella genome reveals evolutionary insights into the conquest of land by plants.</title>
        <authorList>
            <person name="Rensing S."/>
            <person name="Lang D."/>
            <person name="Zimmer A."/>
            <person name="Terry A."/>
            <person name="Salamov A."/>
            <person name="Shapiro H."/>
            <person name="Nishiyama T."/>
            <person name="Perroud P.-F."/>
            <person name="Lindquist E."/>
            <person name="Kamisugi Y."/>
            <person name="Tanahashi T."/>
            <person name="Sakakibara K."/>
            <person name="Fujita T."/>
            <person name="Oishi K."/>
            <person name="Shin-I T."/>
            <person name="Kuroki Y."/>
            <person name="Toyoda A."/>
            <person name="Suzuki Y."/>
            <person name="Hashimoto A."/>
            <person name="Yamaguchi K."/>
            <person name="Sugano A."/>
            <person name="Kohara Y."/>
            <person name="Fujiyama A."/>
            <person name="Anterola A."/>
            <person name="Aoki S."/>
            <person name="Ashton N."/>
            <person name="Barbazuk W.B."/>
            <person name="Barker E."/>
            <person name="Bennetzen J."/>
            <person name="Bezanilla M."/>
            <person name="Blankenship R."/>
            <person name="Cho S.H."/>
            <person name="Dutcher S."/>
            <person name="Estelle M."/>
            <person name="Fawcett J.A."/>
            <person name="Gundlach H."/>
            <person name="Hanada K."/>
            <person name="Heyl A."/>
            <person name="Hicks K.A."/>
            <person name="Hugh J."/>
            <person name="Lohr M."/>
            <person name="Mayer K."/>
            <person name="Melkozernov A."/>
            <person name="Murata T."/>
            <person name="Nelson D."/>
            <person name="Pils B."/>
            <person name="Prigge M."/>
            <person name="Reiss B."/>
            <person name="Renner T."/>
            <person name="Rombauts S."/>
            <person name="Rushton P."/>
            <person name="Sanderfoot A."/>
            <person name="Schween G."/>
            <person name="Shiu S.-H."/>
            <person name="Stueber K."/>
            <person name="Theodoulou F.L."/>
            <person name="Tu H."/>
            <person name="Van de Peer Y."/>
            <person name="Verrier P.J."/>
            <person name="Waters E."/>
            <person name="Wood A."/>
            <person name="Yang L."/>
            <person name="Cove D."/>
            <person name="Cuming A."/>
            <person name="Hasebe M."/>
            <person name="Lucas S."/>
            <person name="Mishler D.B."/>
            <person name="Reski R."/>
            <person name="Grigoriev I."/>
            <person name="Quatrano R.S."/>
            <person name="Boore J.L."/>
        </authorList>
    </citation>
    <scope>NUCLEOTIDE SEQUENCE [LARGE SCALE GENOMIC DNA]</scope>
    <source>
        <strain evidence="10 11">cv. Gransden 2004</strain>
    </source>
</reference>
<evidence type="ECO:0000313" key="10">
    <source>
        <dbReference type="EnsemblPlants" id="Pp3c24_17930V3.1"/>
    </source>
</evidence>
<dbReference type="Proteomes" id="UP000006727">
    <property type="component" value="Chromosome 24"/>
</dbReference>
<evidence type="ECO:0000256" key="6">
    <source>
        <dbReference type="SAM" id="MobiDB-lite"/>
    </source>
</evidence>
<dbReference type="KEGG" id="ppp:112276593"/>
<dbReference type="InterPro" id="IPR035898">
    <property type="entry name" value="TAZ_dom_sf"/>
</dbReference>
<feature type="compositionally biased region" description="Low complexity" evidence="6">
    <location>
        <begin position="9"/>
        <end position="24"/>
    </location>
</feature>
<evidence type="ECO:0000256" key="4">
    <source>
        <dbReference type="ARBA" id="ARBA00022786"/>
    </source>
</evidence>
<evidence type="ECO:0000313" key="11">
    <source>
        <dbReference type="Proteomes" id="UP000006727"/>
    </source>
</evidence>
<dbReference type="SMART" id="SM00551">
    <property type="entry name" value="ZnF_TAZ"/>
    <property type="match status" value="1"/>
</dbReference>
<dbReference type="Gene3D" id="1.25.40.420">
    <property type="match status" value="1"/>
</dbReference>
<dbReference type="RefSeq" id="XP_024363788.1">
    <property type="nucleotide sequence ID" value="XM_024508020.2"/>
</dbReference>
<dbReference type="InterPro" id="IPR044513">
    <property type="entry name" value="BT1/2/3/4/5"/>
</dbReference>
<comment type="pathway">
    <text evidence="1">Protein modification; protein ubiquitination.</text>
</comment>
<dbReference type="PaxDb" id="3218-PP1S365_10V6.1"/>
<feature type="region of interest" description="Disordered" evidence="6">
    <location>
        <begin position="1"/>
        <end position="65"/>
    </location>
</feature>
<gene>
    <name evidence="10" type="primary">LOC112276593</name>
    <name evidence="9" type="ORF">PHYPA_029222</name>
</gene>
<dbReference type="AlphaFoldDB" id="A0A2K1IH75"/>
<name>A0A2K1IH75_PHYPA</name>
<dbReference type="PANTHER" id="PTHR46287">
    <property type="entry name" value="BTB/POZ AND TAZ DOMAIN-CONTAINING PROTEIN 3-RELATED"/>
    <property type="match status" value="1"/>
</dbReference>
<feature type="compositionally biased region" description="Pro residues" evidence="6">
    <location>
        <begin position="102"/>
        <end position="113"/>
    </location>
</feature>
<dbReference type="InterPro" id="IPR000197">
    <property type="entry name" value="Znf_TAZ"/>
</dbReference>
<dbReference type="SUPFAM" id="SSF54695">
    <property type="entry name" value="POZ domain"/>
    <property type="match status" value="1"/>
</dbReference>
<dbReference type="Gene3D" id="1.20.1020.10">
    <property type="entry name" value="TAZ domain"/>
    <property type="match status" value="1"/>
</dbReference>
<dbReference type="PANTHER" id="PTHR46287:SF11">
    <property type="entry name" value="BTB_POZ AND TAZ DOMAIN-CONTAINING PROTEIN 4"/>
    <property type="match status" value="1"/>
</dbReference>
<dbReference type="EnsemblPlants" id="Pp3c24_17930V3.2">
    <property type="protein sequence ID" value="Pp3c24_17930V3.2"/>
    <property type="gene ID" value="Pp3c24_17930"/>
</dbReference>
<dbReference type="EnsemblPlants" id="Pp3c24_17930V3.4">
    <property type="protein sequence ID" value="Pp3c24_17930V3.4"/>
    <property type="gene ID" value="Pp3c24_17930"/>
</dbReference>
<evidence type="ECO:0000313" key="9">
    <source>
        <dbReference type="EMBL" id="PNR28629.1"/>
    </source>
</evidence>
<dbReference type="STRING" id="3218.A0A2K1IH75"/>
<evidence type="ECO:0000256" key="2">
    <source>
        <dbReference type="ARBA" id="ARBA00022723"/>
    </source>
</evidence>
<organism evidence="9">
    <name type="scientific">Physcomitrium patens</name>
    <name type="common">Spreading-leaved earth moss</name>
    <name type="synonym">Physcomitrella patens</name>
    <dbReference type="NCBI Taxonomy" id="3218"/>
    <lineage>
        <taxon>Eukaryota</taxon>
        <taxon>Viridiplantae</taxon>
        <taxon>Streptophyta</taxon>
        <taxon>Embryophyta</taxon>
        <taxon>Bryophyta</taxon>
        <taxon>Bryophytina</taxon>
        <taxon>Bryopsida</taxon>
        <taxon>Funariidae</taxon>
        <taxon>Funariales</taxon>
        <taxon>Funariaceae</taxon>
        <taxon>Physcomitrium</taxon>
    </lineage>
</organism>
<keyword evidence="3" id="KW-0863">Zinc-finger</keyword>
<dbReference type="PROSITE" id="PS50097">
    <property type="entry name" value="BTB"/>
    <property type="match status" value="1"/>
</dbReference>
<dbReference type="FunFam" id="1.20.1020.10:FF:000004">
    <property type="entry name" value="BTB/POZ and TAZ domain-containing protein 2"/>
    <property type="match status" value="1"/>
</dbReference>